<sequence>RVQLASAFIASLLAGKWTGMGETEACGTGTWVHAANINAAPANGMPSQGYWDEGVLDIVGGSREEGRRVRGWLGDVDVSGGARKVGTVARYLVERYGFDSETIVAPFTTDYLASYLSVLPSAGDAVFSFGPMDAVLAPAQHYIPTRLYNLIPHPAQDANEKRKYIAVLTSRNADVPRALVRDMYTKSWSAFDRLVAIVPPGGSIGLDDKLFSFWHLQPDTYPLARVKGIYRFETGVKVTEFRDLRANPRCLLESQLLSFRVKWARLVTSGVLGAARKAGISPTPPPSLTPSQGRTSSVLSSFGLPFDPYDPAPLPTRVLATGAAANFPSVANLVGDVFNAPVYVPVTQIDSAQVVPHRNAPAHGFPSRAALGGAYTARWVWGRDAGVGALGGFEDEARRLLGKRWVASGGAPLRTHVGATGVPSSTGGAPGSGANSGASTPFPLGARSALGSTVFVEEDEDEEIERERRGLGLGGYGALGPGVIGGGAFGGVYADPRGRTQTGSTAETISSGPAPSSAFTTPDLGGFGTPTTPTPLTPVVALATGDAEAQLGLAKVADSDFDSFMAYASIVPEYARLETMVVKGIV</sequence>
<keyword evidence="6" id="KW-1185">Reference proteome</keyword>
<accession>A0A0D2P8V0</accession>
<dbReference type="OMA" id="RWVWGKE"/>
<dbReference type="GO" id="GO:0004856">
    <property type="term" value="F:D-xylulokinase activity"/>
    <property type="evidence" value="ECO:0007669"/>
    <property type="project" value="TreeGrafter"/>
</dbReference>
<reference evidence="6" key="1">
    <citation type="submission" date="2014-04" db="EMBL/GenBank/DDBJ databases">
        <title>Evolutionary Origins and Diversification of the Mycorrhizal Mutualists.</title>
        <authorList>
            <consortium name="DOE Joint Genome Institute"/>
            <consortium name="Mycorrhizal Genomics Consortium"/>
            <person name="Kohler A."/>
            <person name="Kuo A."/>
            <person name="Nagy L.G."/>
            <person name="Floudas D."/>
            <person name="Copeland A."/>
            <person name="Barry K.W."/>
            <person name="Cichocki N."/>
            <person name="Veneault-Fourrey C."/>
            <person name="LaButti K."/>
            <person name="Lindquist E.A."/>
            <person name="Lipzen A."/>
            <person name="Lundell T."/>
            <person name="Morin E."/>
            <person name="Murat C."/>
            <person name="Riley R."/>
            <person name="Ohm R."/>
            <person name="Sun H."/>
            <person name="Tunlid A."/>
            <person name="Henrissat B."/>
            <person name="Grigoriev I.V."/>
            <person name="Hibbett D.S."/>
            <person name="Martin F."/>
        </authorList>
    </citation>
    <scope>NUCLEOTIDE SEQUENCE [LARGE SCALE GENOMIC DNA]</scope>
    <source>
        <strain evidence="6">FD-334 SS-4</strain>
    </source>
</reference>
<dbReference type="PANTHER" id="PTHR10196:SF57">
    <property type="entry name" value="XYLULOSE KINASE"/>
    <property type="match status" value="1"/>
</dbReference>
<feature type="compositionally biased region" description="Low complexity" evidence="3">
    <location>
        <begin position="420"/>
        <end position="441"/>
    </location>
</feature>
<organism evidence="5 6">
    <name type="scientific">Hypholoma sublateritium (strain FD-334 SS-4)</name>
    <dbReference type="NCBI Taxonomy" id="945553"/>
    <lineage>
        <taxon>Eukaryota</taxon>
        <taxon>Fungi</taxon>
        <taxon>Dikarya</taxon>
        <taxon>Basidiomycota</taxon>
        <taxon>Agaricomycotina</taxon>
        <taxon>Agaricomycetes</taxon>
        <taxon>Agaricomycetidae</taxon>
        <taxon>Agaricales</taxon>
        <taxon>Agaricineae</taxon>
        <taxon>Strophariaceae</taxon>
        <taxon>Hypholoma</taxon>
    </lineage>
</organism>
<feature type="region of interest" description="Disordered" evidence="3">
    <location>
        <begin position="499"/>
        <end position="520"/>
    </location>
</feature>
<feature type="signal peptide" evidence="4">
    <location>
        <begin position="1"/>
        <end position="19"/>
    </location>
</feature>
<keyword evidence="1" id="KW-0808">Transferase</keyword>
<feature type="non-terminal residue" evidence="5">
    <location>
        <position position="1"/>
    </location>
</feature>
<dbReference type="GO" id="GO:0005829">
    <property type="term" value="C:cytosol"/>
    <property type="evidence" value="ECO:0007669"/>
    <property type="project" value="TreeGrafter"/>
</dbReference>
<evidence type="ECO:0000313" key="6">
    <source>
        <dbReference type="Proteomes" id="UP000054270"/>
    </source>
</evidence>
<dbReference type="EMBL" id="KN817615">
    <property type="protein sequence ID" value="KJA16765.1"/>
    <property type="molecule type" value="Genomic_DNA"/>
</dbReference>
<dbReference type="Gene3D" id="3.30.420.40">
    <property type="match status" value="2"/>
</dbReference>
<evidence type="ECO:0000256" key="1">
    <source>
        <dbReference type="ARBA" id="ARBA00022679"/>
    </source>
</evidence>
<evidence type="ECO:0000256" key="4">
    <source>
        <dbReference type="SAM" id="SignalP"/>
    </source>
</evidence>
<proteinExistence type="predicted"/>
<name>A0A0D2P8V0_HYPSF</name>
<keyword evidence="4" id="KW-0732">Signal</keyword>
<dbReference type="AlphaFoldDB" id="A0A0D2P8V0"/>
<gene>
    <name evidence="5" type="ORF">HYPSUDRAFT_147278</name>
</gene>
<feature type="chain" id="PRO_5002265734" description="Carbohydrate kinase FGGY C-terminal domain-containing protein" evidence="4">
    <location>
        <begin position="20"/>
        <end position="586"/>
    </location>
</feature>
<feature type="compositionally biased region" description="Polar residues" evidence="3">
    <location>
        <begin position="499"/>
        <end position="518"/>
    </location>
</feature>
<evidence type="ECO:0000256" key="3">
    <source>
        <dbReference type="SAM" id="MobiDB-lite"/>
    </source>
</evidence>
<evidence type="ECO:0000313" key="5">
    <source>
        <dbReference type="EMBL" id="KJA16765.1"/>
    </source>
</evidence>
<dbReference type="Proteomes" id="UP000054270">
    <property type="component" value="Unassembled WGS sequence"/>
</dbReference>
<feature type="region of interest" description="Disordered" evidence="3">
    <location>
        <begin position="413"/>
        <end position="443"/>
    </location>
</feature>
<keyword evidence="2" id="KW-0418">Kinase</keyword>
<dbReference type="GO" id="GO:0005997">
    <property type="term" value="P:xylulose metabolic process"/>
    <property type="evidence" value="ECO:0007669"/>
    <property type="project" value="TreeGrafter"/>
</dbReference>
<protein>
    <recommendedName>
        <fullName evidence="7">Carbohydrate kinase FGGY C-terminal domain-containing protein</fullName>
    </recommendedName>
</protein>
<evidence type="ECO:0000256" key="2">
    <source>
        <dbReference type="ARBA" id="ARBA00022777"/>
    </source>
</evidence>
<dbReference type="OrthoDB" id="1728974at2759"/>
<evidence type="ECO:0008006" key="7">
    <source>
        <dbReference type="Google" id="ProtNLM"/>
    </source>
</evidence>
<dbReference type="PANTHER" id="PTHR10196">
    <property type="entry name" value="SUGAR KINASE"/>
    <property type="match status" value="1"/>
</dbReference>
<dbReference type="STRING" id="945553.A0A0D2P8V0"/>